<evidence type="ECO:0008006" key="4">
    <source>
        <dbReference type="Google" id="ProtNLM"/>
    </source>
</evidence>
<gene>
    <name evidence="2" type="ORF">DB32_000733</name>
</gene>
<sequence length="343" mass="35833">MLRTVSAIGLSALLALGCGGAQSAPSGTTSVNLPESAWARAAIPEGGFSIDMPGTPARQVSTREDGETVQYVVGQEPLAFVVSIEALTGVVTPALEAAALDRVGALMVERSRDPQRACTPRPVRTIEHQGHAGRLFVGADCRALGDGAMSAAVFLHGRAVVSLVVVGAGLAEAQVEALGARVIESIAFGEAPSWFLPVDARVDVALLPGLSFAMPGAPSLETIQEEHGTTARYTSEPIRGLGTLVLVTRPATLPLAQYCELLQTSASLTMTERRDDVLPGSGVTYCEVRGRREADPNVIEIHDVLIASGAVIELVWVGPFSPSFVAGGDAQLRDIRASLQLPR</sequence>
<evidence type="ECO:0000313" key="2">
    <source>
        <dbReference type="EMBL" id="AKF03584.1"/>
    </source>
</evidence>
<protein>
    <recommendedName>
        <fullName evidence="4">Lipoprotein</fullName>
    </recommendedName>
</protein>
<dbReference type="PROSITE" id="PS51257">
    <property type="entry name" value="PROKAR_LIPOPROTEIN"/>
    <property type="match status" value="1"/>
</dbReference>
<feature type="chain" id="PRO_5002509959" description="Lipoprotein" evidence="1">
    <location>
        <begin position="24"/>
        <end position="343"/>
    </location>
</feature>
<dbReference type="Proteomes" id="UP000034883">
    <property type="component" value="Chromosome"/>
</dbReference>
<dbReference type="KEGG" id="samy:DB32_000733"/>
<proteinExistence type="predicted"/>
<keyword evidence="3" id="KW-1185">Reference proteome</keyword>
<organism evidence="2 3">
    <name type="scientific">Sandaracinus amylolyticus</name>
    <dbReference type="NCBI Taxonomy" id="927083"/>
    <lineage>
        <taxon>Bacteria</taxon>
        <taxon>Pseudomonadati</taxon>
        <taxon>Myxococcota</taxon>
        <taxon>Polyangia</taxon>
        <taxon>Polyangiales</taxon>
        <taxon>Sandaracinaceae</taxon>
        <taxon>Sandaracinus</taxon>
    </lineage>
</organism>
<dbReference type="STRING" id="927083.DB32_000733"/>
<evidence type="ECO:0000313" key="3">
    <source>
        <dbReference type="Proteomes" id="UP000034883"/>
    </source>
</evidence>
<dbReference type="RefSeq" id="WP_053231028.1">
    <property type="nucleotide sequence ID" value="NZ_CP011125.1"/>
</dbReference>
<reference evidence="2 3" key="1">
    <citation type="submission" date="2015-03" db="EMBL/GenBank/DDBJ databases">
        <title>Genome assembly of Sandaracinus amylolyticus DSM 53668.</title>
        <authorList>
            <person name="Sharma G."/>
            <person name="Subramanian S."/>
        </authorList>
    </citation>
    <scope>NUCLEOTIDE SEQUENCE [LARGE SCALE GENOMIC DNA]</scope>
    <source>
        <strain evidence="2 3">DSM 53668</strain>
    </source>
</reference>
<evidence type="ECO:0000256" key="1">
    <source>
        <dbReference type="SAM" id="SignalP"/>
    </source>
</evidence>
<accession>A0A0F6SDK1</accession>
<name>A0A0F6SDK1_9BACT</name>
<feature type="signal peptide" evidence="1">
    <location>
        <begin position="1"/>
        <end position="23"/>
    </location>
</feature>
<keyword evidence="1" id="KW-0732">Signal</keyword>
<dbReference type="EMBL" id="CP011125">
    <property type="protein sequence ID" value="AKF03584.1"/>
    <property type="molecule type" value="Genomic_DNA"/>
</dbReference>
<dbReference type="AlphaFoldDB" id="A0A0F6SDK1"/>